<gene>
    <name evidence="2" type="ORF">SAMN02910265_02704</name>
</gene>
<proteinExistence type="predicted"/>
<organism evidence="2 3">
    <name type="scientific">Ruminococcus flavefaciens</name>
    <dbReference type="NCBI Taxonomy" id="1265"/>
    <lineage>
        <taxon>Bacteria</taxon>
        <taxon>Bacillati</taxon>
        <taxon>Bacillota</taxon>
        <taxon>Clostridia</taxon>
        <taxon>Eubacteriales</taxon>
        <taxon>Oscillospiraceae</taxon>
        <taxon>Ruminococcus</taxon>
    </lineage>
</organism>
<reference evidence="2 3" key="1">
    <citation type="submission" date="2016-10" db="EMBL/GenBank/DDBJ databases">
        <authorList>
            <person name="de Groot N.N."/>
        </authorList>
    </citation>
    <scope>NUCLEOTIDE SEQUENCE [LARGE SCALE GENOMIC DNA]</scope>
    <source>
        <strain evidence="2 3">YAD2003</strain>
    </source>
</reference>
<dbReference type="SUPFAM" id="SSF55729">
    <property type="entry name" value="Acyl-CoA N-acyltransferases (Nat)"/>
    <property type="match status" value="1"/>
</dbReference>
<sequence length="169" mass="19580">MFYLKNANKADIEKEYLFVRDIPADENGFINDYPNISRTDFDDALDTLIANSYGERLPDGYVPATTYFLWHDDDIVGEFQLRQHLCDSLIEGAGHIGYYISPEYRGKGYATEGLKLIIEEAKKTIPEDEIYLRVRKSNPASLKVMQKNGGYIHHENDESYFVRIKKEQK</sequence>
<keyword evidence="2" id="KW-0808">Transferase</keyword>
<dbReference type="PANTHER" id="PTHR39173:SF1">
    <property type="entry name" value="ACETYLTRANSFERASE"/>
    <property type="match status" value="1"/>
</dbReference>
<dbReference type="RefSeq" id="WP_074718285.1">
    <property type="nucleotide sequence ID" value="NZ_FNWV01000012.1"/>
</dbReference>
<dbReference type="PANTHER" id="PTHR39173">
    <property type="entry name" value="ACETYLTRANSFERASE"/>
    <property type="match status" value="1"/>
</dbReference>
<dbReference type="Pfam" id="PF13302">
    <property type="entry name" value="Acetyltransf_3"/>
    <property type="match status" value="1"/>
</dbReference>
<dbReference type="GO" id="GO:0016747">
    <property type="term" value="F:acyltransferase activity, transferring groups other than amino-acyl groups"/>
    <property type="evidence" value="ECO:0007669"/>
    <property type="project" value="InterPro"/>
</dbReference>
<accession>A0A1H6KYE7</accession>
<evidence type="ECO:0000313" key="3">
    <source>
        <dbReference type="Proteomes" id="UP000183190"/>
    </source>
</evidence>
<evidence type="ECO:0000259" key="1">
    <source>
        <dbReference type="PROSITE" id="PS51186"/>
    </source>
</evidence>
<evidence type="ECO:0000313" key="2">
    <source>
        <dbReference type="EMBL" id="SEH78962.1"/>
    </source>
</evidence>
<dbReference type="Gene3D" id="3.40.630.30">
    <property type="match status" value="1"/>
</dbReference>
<dbReference type="Proteomes" id="UP000183190">
    <property type="component" value="Unassembled WGS sequence"/>
</dbReference>
<dbReference type="InterPro" id="IPR016181">
    <property type="entry name" value="Acyl_CoA_acyltransferase"/>
</dbReference>
<dbReference type="OrthoDB" id="9810615at2"/>
<dbReference type="EMBL" id="FNWV01000012">
    <property type="protein sequence ID" value="SEH78962.1"/>
    <property type="molecule type" value="Genomic_DNA"/>
</dbReference>
<dbReference type="AlphaFoldDB" id="A0A1H6KYE7"/>
<dbReference type="CDD" id="cd04301">
    <property type="entry name" value="NAT_SF"/>
    <property type="match status" value="1"/>
</dbReference>
<dbReference type="InterPro" id="IPR000182">
    <property type="entry name" value="GNAT_dom"/>
</dbReference>
<feature type="domain" description="N-acetyltransferase" evidence="1">
    <location>
        <begin position="17"/>
        <end position="169"/>
    </location>
</feature>
<dbReference type="PROSITE" id="PS51186">
    <property type="entry name" value="GNAT"/>
    <property type="match status" value="1"/>
</dbReference>
<name>A0A1H6KYE7_RUMFL</name>
<protein>
    <submittedName>
        <fullName evidence="2">Acetyltransferase (GNAT) domain-containing protein</fullName>
    </submittedName>
</protein>